<evidence type="ECO:0000313" key="3">
    <source>
        <dbReference type="EMBL" id="MCY1138985.1"/>
    </source>
</evidence>
<feature type="transmembrane region" description="Helical" evidence="1">
    <location>
        <begin position="120"/>
        <end position="138"/>
    </location>
</feature>
<organism evidence="3 4">
    <name type="scientific">Paractinoplanes pyxinae</name>
    <dbReference type="NCBI Taxonomy" id="2997416"/>
    <lineage>
        <taxon>Bacteria</taxon>
        <taxon>Bacillati</taxon>
        <taxon>Actinomycetota</taxon>
        <taxon>Actinomycetes</taxon>
        <taxon>Micromonosporales</taxon>
        <taxon>Micromonosporaceae</taxon>
        <taxon>Paractinoplanes</taxon>
    </lineage>
</organism>
<gene>
    <name evidence="3" type="ORF">OWR29_13330</name>
</gene>
<feature type="transmembrane region" description="Helical" evidence="1">
    <location>
        <begin position="194"/>
        <end position="212"/>
    </location>
</feature>
<sequence>MNRPRTLAAIVLIWAPLLVTVVTWMMWSDRLPARMATHWSGTGPADGYSSARVFWGAMLALGIVAGLAAIGSALRRGGAVGLRYLLGVTGALAGGVAGIWVATATATLADPADARLGWRLLWFVAGVAWGAVVVLVAGPAPATTPPPVPAVTPLDLGPTERAAYSTTLRAPLIIAVTFVAAVAIAVVAAAGPTALWPVVAVPVVALLLFGQVRVTADRRGLRLVAGLLGIPFKTIPLHHIAAVEVAEIDPLEWGGWGYRVTPGRSALVLRRGPGLVLHQTDGRRFAVTLNDPQTPAGLLTALLSRAG</sequence>
<comment type="caution">
    <text evidence="3">The sequence shown here is derived from an EMBL/GenBank/DDBJ whole genome shotgun (WGS) entry which is preliminary data.</text>
</comment>
<feature type="transmembrane region" description="Helical" evidence="1">
    <location>
        <begin position="170"/>
        <end position="188"/>
    </location>
</feature>
<dbReference type="Pfam" id="PF07853">
    <property type="entry name" value="DUF1648"/>
    <property type="match status" value="1"/>
</dbReference>
<evidence type="ECO:0000256" key="1">
    <source>
        <dbReference type="SAM" id="Phobius"/>
    </source>
</evidence>
<dbReference type="EMBL" id="JAPNTZ010000004">
    <property type="protein sequence ID" value="MCY1138985.1"/>
    <property type="molecule type" value="Genomic_DNA"/>
</dbReference>
<keyword evidence="4" id="KW-1185">Reference proteome</keyword>
<accession>A0ABT4AZA5</accession>
<feature type="domain" description="DUF1648" evidence="2">
    <location>
        <begin position="17"/>
        <end position="56"/>
    </location>
</feature>
<dbReference type="InterPro" id="IPR012867">
    <property type="entry name" value="DUF1648"/>
</dbReference>
<keyword evidence="1" id="KW-1133">Transmembrane helix</keyword>
<feature type="transmembrane region" description="Helical" evidence="1">
    <location>
        <begin position="53"/>
        <end position="72"/>
    </location>
</feature>
<evidence type="ECO:0000259" key="2">
    <source>
        <dbReference type="Pfam" id="PF07853"/>
    </source>
</evidence>
<reference evidence="3" key="1">
    <citation type="submission" date="2022-11" db="EMBL/GenBank/DDBJ databases">
        <authorList>
            <person name="Somphong A."/>
            <person name="Phongsopitanun W."/>
        </authorList>
    </citation>
    <scope>NUCLEOTIDE SEQUENCE</scope>
    <source>
        <strain evidence="3">Pm04-4</strain>
    </source>
</reference>
<proteinExistence type="predicted"/>
<dbReference type="RefSeq" id="WP_267563045.1">
    <property type="nucleotide sequence ID" value="NZ_JAPNTZ010000004.1"/>
</dbReference>
<keyword evidence="1" id="KW-0812">Transmembrane</keyword>
<feature type="transmembrane region" description="Helical" evidence="1">
    <location>
        <begin position="84"/>
        <end position="108"/>
    </location>
</feature>
<dbReference type="Proteomes" id="UP001151002">
    <property type="component" value="Unassembled WGS sequence"/>
</dbReference>
<feature type="transmembrane region" description="Helical" evidence="1">
    <location>
        <begin position="7"/>
        <end position="27"/>
    </location>
</feature>
<keyword evidence="1" id="KW-0472">Membrane</keyword>
<evidence type="ECO:0000313" key="4">
    <source>
        <dbReference type="Proteomes" id="UP001151002"/>
    </source>
</evidence>
<name>A0ABT4AZA5_9ACTN</name>
<protein>
    <submittedName>
        <fullName evidence="3">DUF1648 domain-containing protein</fullName>
    </submittedName>
</protein>